<gene>
    <name evidence="18" type="ORF">GF339_19175</name>
</gene>
<dbReference type="InterPro" id="IPR000014">
    <property type="entry name" value="PAS"/>
</dbReference>
<dbReference type="CDD" id="cd17546">
    <property type="entry name" value="REC_hyHK_CKI1_RcsC-like"/>
    <property type="match status" value="1"/>
</dbReference>
<accession>A0A9D5Q7A6</accession>
<dbReference type="PANTHER" id="PTHR43047:SF72">
    <property type="entry name" value="OSMOSENSING HISTIDINE PROTEIN KINASE SLN1"/>
    <property type="match status" value="1"/>
</dbReference>
<protein>
    <recommendedName>
        <fullName evidence="3">histidine kinase</fullName>
        <ecNumber evidence="3">2.7.13.3</ecNumber>
    </recommendedName>
</protein>
<dbReference type="SMART" id="SM00091">
    <property type="entry name" value="PAS"/>
    <property type="match status" value="2"/>
</dbReference>
<evidence type="ECO:0000259" key="14">
    <source>
        <dbReference type="PROSITE" id="PS50109"/>
    </source>
</evidence>
<dbReference type="InterPro" id="IPR003594">
    <property type="entry name" value="HATPase_dom"/>
</dbReference>
<dbReference type="Gene3D" id="3.30.565.10">
    <property type="entry name" value="Histidine kinase-like ATPase, C-terminal domain"/>
    <property type="match status" value="1"/>
</dbReference>
<dbReference type="PANTHER" id="PTHR43047">
    <property type="entry name" value="TWO-COMPONENT HISTIDINE PROTEIN KINASE"/>
    <property type="match status" value="1"/>
</dbReference>
<evidence type="ECO:0000256" key="13">
    <source>
        <dbReference type="SAM" id="Coils"/>
    </source>
</evidence>
<feature type="domain" description="PAS" evidence="16">
    <location>
        <begin position="240"/>
        <end position="310"/>
    </location>
</feature>
<dbReference type="GO" id="GO:0005524">
    <property type="term" value="F:ATP binding"/>
    <property type="evidence" value="ECO:0007669"/>
    <property type="project" value="UniProtKB-KW"/>
</dbReference>
<dbReference type="SUPFAM" id="SSF52172">
    <property type="entry name" value="CheY-like"/>
    <property type="match status" value="1"/>
</dbReference>
<dbReference type="SUPFAM" id="SSF55874">
    <property type="entry name" value="ATPase domain of HSP90 chaperone/DNA topoisomerase II/histidine kinase"/>
    <property type="match status" value="1"/>
</dbReference>
<evidence type="ECO:0000259" key="15">
    <source>
        <dbReference type="PROSITE" id="PS50110"/>
    </source>
</evidence>
<feature type="domain" description="PAC" evidence="17">
    <location>
        <begin position="187"/>
        <end position="239"/>
    </location>
</feature>
<dbReference type="CDD" id="cd00082">
    <property type="entry name" value="HisKA"/>
    <property type="match status" value="1"/>
</dbReference>
<dbReference type="InterPro" id="IPR036890">
    <property type="entry name" value="HATPase_C_sf"/>
</dbReference>
<dbReference type="InterPro" id="IPR011006">
    <property type="entry name" value="CheY-like_superfamily"/>
</dbReference>
<dbReference type="Pfam" id="PF00072">
    <property type="entry name" value="Response_reg"/>
    <property type="match status" value="1"/>
</dbReference>
<dbReference type="FunFam" id="1.10.287.130:FF:000038">
    <property type="entry name" value="Sensory transduction histidine kinase"/>
    <property type="match status" value="1"/>
</dbReference>
<dbReference type="SUPFAM" id="SSF55785">
    <property type="entry name" value="PYP-like sensor domain (PAS domain)"/>
    <property type="match status" value="3"/>
</dbReference>
<feature type="modified residue" description="4-aspartylphosphate" evidence="12">
    <location>
        <position position="670"/>
    </location>
</feature>
<evidence type="ECO:0000256" key="3">
    <source>
        <dbReference type="ARBA" id="ARBA00012438"/>
    </source>
</evidence>
<keyword evidence="10" id="KW-0472">Membrane</keyword>
<name>A0A9D5Q7A6_9BACT</name>
<dbReference type="InterPro" id="IPR000700">
    <property type="entry name" value="PAS-assoc_C"/>
</dbReference>
<dbReference type="Pfam" id="PF08448">
    <property type="entry name" value="PAS_4"/>
    <property type="match status" value="2"/>
</dbReference>
<dbReference type="InterPro" id="IPR035965">
    <property type="entry name" value="PAS-like_dom_sf"/>
</dbReference>
<evidence type="ECO:0000256" key="5">
    <source>
        <dbReference type="ARBA" id="ARBA00022679"/>
    </source>
</evidence>
<dbReference type="SMART" id="SM00086">
    <property type="entry name" value="PAC"/>
    <property type="match status" value="2"/>
</dbReference>
<dbReference type="InterPro" id="IPR001789">
    <property type="entry name" value="Sig_transdc_resp-reg_receiver"/>
</dbReference>
<dbReference type="InterPro" id="IPR004358">
    <property type="entry name" value="Sig_transdc_His_kin-like_C"/>
</dbReference>
<dbReference type="SMART" id="SM00448">
    <property type="entry name" value="REC"/>
    <property type="match status" value="1"/>
</dbReference>
<feature type="non-terminal residue" evidence="18">
    <location>
        <position position="1"/>
    </location>
</feature>
<evidence type="ECO:0000256" key="6">
    <source>
        <dbReference type="ARBA" id="ARBA00022741"/>
    </source>
</evidence>
<evidence type="ECO:0000256" key="7">
    <source>
        <dbReference type="ARBA" id="ARBA00022777"/>
    </source>
</evidence>
<reference evidence="18" key="1">
    <citation type="submission" date="2019-11" db="EMBL/GenBank/DDBJ databases">
        <title>Microbial mats filling the niche in hypersaline microbial mats.</title>
        <authorList>
            <person name="Wong H.L."/>
            <person name="Macleod F.I."/>
            <person name="White R.A. III"/>
            <person name="Burns B.P."/>
        </authorList>
    </citation>
    <scope>NUCLEOTIDE SEQUENCE</scope>
    <source>
        <strain evidence="18">Rbin_158</strain>
    </source>
</reference>
<evidence type="ECO:0000256" key="11">
    <source>
        <dbReference type="ARBA" id="ARBA00023306"/>
    </source>
</evidence>
<proteinExistence type="predicted"/>
<dbReference type="PROSITE" id="PS50112">
    <property type="entry name" value="PAS"/>
    <property type="match status" value="2"/>
</dbReference>
<dbReference type="InterPro" id="IPR013656">
    <property type="entry name" value="PAS_4"/>
</dbReference>
<dbReference type="SMART" id="SM00388">
    <property type="entry name" value="HisKA"/>
    <property type="match status" value="1"/>
</dbReference>
<keyword evidence="11" id="KW-0131">Cell cycle</keyword>
<evidence type="ECO:0000256" key="1">
    <source>
        <dbReference type="ARBA" id="ARBA00000085"/>
    </source>
</evidence>
<evidence type="ECO:0000259" key="16">
    <source>
        <dbReference type="PROSITE" id="PS50112"/>
    </source>
</evidence>
<keyword evidence="13" id="KW-0175">Coiled coil</keyword>
<dbReference type="PROSITE" id="PS50109">
    <property type="entry name" value="HIS_KIN"/>
    <property type="match status" value="1"/>
</dbReference>
<dbReference type="InterPro" id="IPR003661">
    <property type="entry name" value="HisK_dim/P_dom"/>
</dbReference>
<dbReference type="PROSITE" id="PS50110">
    <property type="entry name" value="RESPONSE_REGULATORY"/>
    <property type="match status" value="1"/>
</dbReference>
<evidence type="ECO:0000256" key="10">
    <source>
        <dbReference type="ARBA" id="ARBA00023136"/>
    </source>
</evidence>
<keyword evidence="7" id="KW-0418">Kinase</keyword>
<dbReference type="CDD" id="cd00130">
    <property type="entry name" value="PAS"/>
    <property type="match status" value="3"/>
</dbReference>
<keyword evidence="5" id="KW-0808">Transferase</keyword>
<evidence type="ECO:0000256" key="8">
    <source>
        <dbReference type="ARBA" id="ARBA00022840"/>
    </source>
</evidence>
<feature type="domain" description="PAS" evidence="16">
    <location>
        <begin position="123"/>
        <end position="157"/>
    </location>
</feature>
<dbReference type="SUPFAM" id="SSF47384">
    <property type="entry name" value="Homodimeric domain of signal transducing histidine kinase"/>
    <property type="match status" value="1"/>
</dbReference>
<evidence type="ECO:0000256" key="12">
    <source>
        <dbReference type="PROSITE-ProRule" id="PRU00169"/>
    </source>
</evidence>
<keyword evidence="8" id="KW-0067">ATP-binding</keyword>
<dbReference type="NCBIfam" id="TIGR00229">
    <property type="entry name" value="sensory_box"/>
    <property type="match status" value="3"/>
</dbReference>
<dbReference type="GO" id="GO:0009927">
    <property type="term" value="F:histidine phosphotransfer kinase activity"/>
    <property type="evidence" value="ECO:0007669"/>
    <property type="project" value="TreeGrafter"/>
</dbReference>
<dbReference type="GO" id="GO:0000155">
    <property type="term" value="F:phosphorelay sensor kinase activity"/>
    <property type="evidence" value="ECO:0007669"/>
    <property type="project" value="InterPro"/>
</dbReference>
<dbReference type="CDD" id="cd16922">
    <property type="entry name" value="HATPase_EvgS-ArcB-TorS-like"/>
    <property type="match status" value="1"/>
</dbReference>
<feature type="domain" description="Response regulatory" evidence="15">
    <location>
        <begin position="621"/>
        <end position="737"/>
    </location>
</feature>
<dbReference type="FunFam" id="3.30.565.10:FF:000010">
    <property type="entry name" value="Sensor histidine kinase RcsC"/>
    <property type="match status" value="1"/>
</dbReference>
<evidence type="ECO:0000256" key="2">
    <source>
        <dbReference type="ARBA" id="ARBA00004370"/>
    </source>
</evidence>
<dbReference type="AlphaFoldDB" id="A0A9D5Q7A6"/>
<comment type="catalytic activity">
    <reaction evidence="1">
        <text>ATP + protein L-histidine = ADP + protein N-phospho-L-histidine.</text>
        <dbReference type="EC" id="2.7.13.3"/>
    </reaction>
</comment>
<dbReference type="InterPro" id="IPR005467">
    <property type="entry name" value="His_kinase_dom"/>
</dbReference>
<keyword evidence="4 12" id="KW-0597">Phosphoprotein</keyword>
<evidence type="ECO:0000259" key="17">
    <source>
        <dbReference type="PROSITE" id="PS50113"/>
    </source>
</evidence>
<evidence type="ECO:0000256" key="9">
    <source>
        <dbReference type="ARBA" id="ARBA00023012"/>
    </source>
</evidence>
<feature type="coiled-coil region" evidence="13">
    <location>
        <begin position="342"/>
        <end position="376"/>
    </location>
</feature>
<keyword evidence="9" id="KW-0902">Two-component regulatory system</keyword>
<dbReference type="GO" id="GO:0005886">
    <property type="term" value="C:plasma membrane"/>
    <property type="evidence" value="ECO:0007669"/>
    <property type="project" value="TreeGrafter"/>
</dbReference>
<dbReference type="PRINTS" id="PR00344">
    <property type="entry name" value="BCTRLSENSOR"/>
</dbReference>
<dbReference type="EMBL" id="WJJP01000623">
    <property type="protein sequence ID" value="MBD3326714.1"/>
    <property type="molecule type" value="Genomic_DNA"/>
</dbReference>
<dbReference type="Proteomes" id="UP000649604">
    <property type="component" value="Unassembled WGS sequence"/>
</dbReference>
<dbReference type="InterPro" id="IPR036097">
    <property type="entry name" value="HisK_dim/P_sf"/>
</dbReference>
<evidence type="ECO:0000313" key="19">
    <source>
        <dbReference type="Proteomes" id="UP000649604"/>
    </source>
</evidence>
<dbReference type="Gene3D" id="3.40.50.2300">
    <property type="match status" value="1"/>
</dbReference>
<dbReference type="EC" id="2.7.13.3" evidence="3"/>
<comment type="caution">
    <text evidence="18">The sequence shown here is derived from an EMBL/GenBank/DDBJ whole genome shotgun (WGS) entry which is preliminary data.</text>
</comment>
<dbReference type="Pfam" id="PF02518">
    <property type="entry name" value="HATPase_c"/>
    <property type="match status" value="1"/>
</dbReference>
<evidence type="ECO:0000256" key="4">
    <source>
        <dbReference type="ARBA" id="ARBA00022553"/>
    </source>
</evidence>
<organism evidence="18 19">
    <name type="scientific">candidate division KSB3 bacterium</name>
    <dbReference type="NCBI Taxonomy" id="2044937"/>
    <lineage>
        <taxon>Bacteria</taxon>
        <taxon>candidate division KSB3</taxon>
    </lineage>
</organism>
<dbReference type="Pfam" id="PF13426">
    <property type="entry name" value="PAS_9"/>
    <property type="match status" value="1"/>
</dbReference>
<dbReference type="Gene3D" id="3.30.450.20">
    <property type="entry name" value="PAS domain"/>
    <property type="match status" value="3"/>
</dbReference>
<dbReference type="InterPro" id="IPR001610">
    <property type="entry name" value="PAC"/>
</dbReference>
<dbReference type="Gene3D" id="1.10.287.130">
    <property type="match status" value="1"/>
</dbReference>
<feature type="domain" description="PAC" evidence="17">
    <location>
        <begin position="67"/>
        <end position="119"/>
    </location>
</feature>
<dbReference type="Pfam" id="PF00512">
    <property type="entry name" value="HisKA"/>
    <property type="match status" value="1"/>
</dbReference>
<keyword evidence="6" id="KW-0547">Nucleotide-binding</keyword>
<evidence type="ECO:0000313" key="18">
    <source>
        <dbReference type="EMBL" id="MBD3326714.1"/>
    </source>
</evidence>
<comment type="subcellular location">
    <subcellularLocation>
        <location evidence="2">Membrane</location>
    </subcellularLocation>
</comment>
<dbReference type="SMART" id="SM00387">
    <property type="entry name" value="HATPase_c"/>
    <property type="match status" value="1"/>
</dbReference>
<feature type="domain" description="Histidine kinase" evidence="14">
    <location>
        <begin position="376"/>
        <end position="595"/>
    </location>
</feature>
<sequence>TLVDSMDDIVFTLDNDQRHTGVFGRWLEARGVPPDLFLGKTSREILGAEAAGVHEQANARALTGEHVIYEWQSVQPDGSPAYIQTSLSPIRDVNDQIVGLVGVGRDITERRKTEEDLRVKDYAIGSSINAIAMADLSGKLTYVNRAFLDMWGYTHAEEVLGQFATEFWWNPEEAVQVVTALFQEGHWIGELQARKKDETAFYVQLAAHMVFDQQKQPLCLMSSFIDVTERRRAEQEFQRSKRQLTNILESITDGFFSLDENLAVTYFNSAAELLLGKDAHKLVGRRLFEEFPEAKGSIFEEKYTEALRHKRPTSFETYFGVSPYDNWYDVRVYPHEEGISVYFQVTTERKQAEEALRKAKEEAEQANRAKSQFLANMSHELRTPLNAIIGFSQLMDRDARFPQHHRENLAIINRSGEHLLNLINDILELSKIEAGQNTFSLNSFDFYQMLHDLEDMMKFRAERKDLHLIFEYDPSVPRYVKTDQRKLRQILINLLGNAIKFTEEGGVALRVRASHAPSLQLRFEIEDSGSGIAPDELDTLFELFTQTESGQKAGGGSGLGLPISRQFIHLLGGEISVKSQVGYGSTFRFTIQIEPADAADIEQEEISQRVIGLEPGQSAYRILIVEDNFESRTLLRKLLEEVGFEVQEAVDGQQAIDIHDQWQPHLIWMDMRMPVMDGYEATKRIKATLKGQATAIIALTASAFEEQRAHILAVGCDDFIRKPFRERDIFETMHTYLGVRYRYDTASTADRHPSGSPMERKSLTPDNLQTLPPEVLAELEQAVAQLDMERIEAVITAIRPHNASVADILTTLAQDFQYPKMLTLVREAREAS</sequence>
<dbReference type="PROSITE" id="PS50113">
    <property type="entry name" value="PAC"/>
    <property type="match status" value="2"/>
</dbReference>